<sequence length="78" mass="8877">MRKGAKECHTWWACGDDREKTVAEEWKNMTTSYTVPVHRTCSPFACSLTDIHSQPICVASPAKPKTYRKGEVVAWYLS</sequence>
<name>A0AAN9R735_PHACN</name>
<proteinExistence type="predicted"/>
<dbReference type="Proteomes" id="UP001374584">
    <property type="component" value="Unassembled WGS sequence"/>
</dbReference>
<gene>
    <name evidence="1" type="ORF">VNO80_15536</name>
</gene>
<evidence type="ECO:0000313" key="2">
    <source>
        <dbReference type="Proteomes" id="UP001374584"/>
    </source>
</evidence>
<dbReference type="AlphaFoldDB" id="A0AAN9R735"/>
<comment type="caution">
    <text evidence="1">The sequence shown here is derived from an EMBL/GenBank/DDBJ whole genome shotgun (WGS) entry which is preliminary data.</text>
</comment>
<reference evidence="1 2" key="1">
    <citation type="submission" date="2024-01" db="EMBL/GenBank/DDBJ databases">
        <title>The genomes of 5 underutilized Papilionoideae crops provide insights into root nodulation and disease resistanc.</title>
        <authorList>
            <person name="Jiang F."/>
        </authorList>
    </citation>
    <scope>NUCLEOTIDE SEQUENCE [LARGE SCALE GENOMIC DNA]</scope>
    <source>
        <strain evidence="1">JINMINGXINNONG_FW02</strain>
        <tissue evidence="1">Leaves</tissue>
    </source>
</reference>
<dbReference type="EMBL" id="JAYMYR010000006">
    <property type="protein sequence ID" value="KAK7356268.1"/>
    <property type="molecule type" value="Genomic_DNA"/>
</dbReference>
<accession>A0AAN9R735</accession>
<organism evidence="1 2">
    <name type="scientific">Phaseolus coccineus</name>
    <name type="common">Scarlet runner bean</name>
    <name type="synonym">Phaseolus multiflorus</name>
    <dbReference type="NCBI Taxonomy" id="3886"/>
    <lineage>
        <taxon>Eukaryota</taxon>
        <taxon>Viridiplantae</taxon>
        <taxon>Streptophyta</taxon>
        <taxon>Embryophyta</taxon>
        <taxon>Tracheophyta</taxon>
        <taxon>Spermatophyta</taxon>
        <taxon>Magnoliopsida</taxon>
        <taxon>eudicotyledons</taxon>
        <taxon>Gunneridae</taxon>
        <taxon>Pentapetalae</taxon>
        <taxon>rosids</taxon>
        <taxon>fabids</taxon>
        <taxon>Fabales</taxon>
        <taxon>Fabaceae</taxon>
        <taxon>Papilionoideae</taxon>
        <taxon>50 kb inversion clade</taxon>
        <taxon>NPAAA clade</taxon>
        <taxon>indigoferoid/millettioid clade</taxon>
        <taxon>Phaseoleae</taxon>
        <taxon>Phaseolus</taxon>
    </lineage>
</organism>
<evidence type="ECO:0000313" key="1">
    <source>
        <dbReference type="EMBL" id="KAK7356268.1"/>
    </source>
</evidence>
<keyword evidence="2" id="KW-1185">Reference proteome</keyword>
<protein>
    <submittedName>
        <fullName evidence="1">Uncharacterized protein</fullName>
    </submittedName>
</protein>